<sequence length="234" mass="26017">MSILEIDGTSMRNPGFHFAYRISLRILKIDFFVIAYRFLPQFFPPELTMMISLSPRTITKPSNTVGDCGSWSQLRDPGSSTPLPTEFEKTHIFTGVWSPGSQTPLPDDLGFATPMPNEDGVWSPGARTAESSRETGLVSPPSLVAQDIVTPNMPLMSSEPEVLNHWILNPKLLGIAIRVDIREPPRNEVSEDGPPAQMPNTKMARLENIVDAIATKYVNRQEREELLEGAELKT</sequence>
<gene>
    <name evidence="1" type="ORF">BDP27DRAFT_1368523</name>
</gene>
<evidence type="ECO:0000313" key="1">
    <source>
        <dbReference type="EMBL" id="KAF9062812.1"/>
    </source>
</evidence>
<organism evidence="1 2">
    <name type="scientific">Rhodocollybia butyracea</name>
    <dbReference type="NCBI Taxonomy" id="206335"/>
    <lineage>
        <taxon>Eukaryota</taxon>
        <taxon>Fungi</taxon>
        <taxon>Dikarya</taxon>
        <taxon>Basidiomycota</taxon>
        <taxon>Agaricomycotina</taxon>
        <taxon>Agaricomycetes</taxon>
        <taxon>Agaricomycetidae</taxon>
        <taxon>Agaricales</taxon>
        <taxon>Marasmiineae</taxon>
        <taxon>Omphalotaceae</taxon>
        <taxon>Rhodocollybia</taxon>
    </lineage>
</organism>
<reference evidence="1" key="1">
    <citation type="submission" date="2020-11" db="EMBL/GenBank/DDBJ databases">
        <authorList>
            <consortium name="DOE Joint Genome Institute"/>
            <person name="Ahrendt S."/>
            <person name="Riley R."/>
            <person name="Andreopoulos W."/>
            <person name="Labutti K."/>
            <person name="Pangilinan J."/>
            <person name="Ruiz-Duenas F.J."/>
            <person name="Barrasa J.M."/>
            <person name="Sanchez-Garcia M."/>
            <person name="Camarero S."/>
            <person name="Miyauchi S."/>
            <person name="Serrano A."/>
            <person name="Linde D."/>
            <person name="Babiker R."/>
            <person name="Drula E."/>
            <person name="Ayuso-Fernandez I."/>
            <person name="Pacheco R."/>
            <person name="Padilla G."/>
            <person name="Ferreira P."/>
            <person name="Barriuso J."/>
            <person name="Kellner H."/>
            <person name="Castanera R."/>
            <person name="Alfaro M."/>
            <person name="Ramirez L."/>
            <person name="Pisabarro A.G."/>
            <person name="Kuo A."/>
            <person name="Tritt A."/>
            <person name="Lipzen A."/>
            <person name="He G."/>
            <person name="Yan M."/>
            <person name="Ng V."/>
            <person name="Cullen D."/>
            <person name="Martin F."/>
            <person name="Rosso M.-N."/>
            <person name="Henrissat B."/>
            <person name="Hibbett D."/>
            <person name="Martinez A.T."/>
            <person name="Grigoriev I.V."/>
        </authorList>
    </citation>
    <scope>NUCLEOTIDE SEQUENCE</scope>
    <source>
        <strain evidence="1">AH 40177</strain>
    </source>
</reference>
<dbReference type="EMBL" id="JADNRY010000161">
    <property type="protein sequence ID" value="KAF9062812.1"/>
    <property type="molecule type" value="Genomic_DNA"/>
</dbReference>
<dbReference type="Proteomes" id="UP000772434">
    <property type="component" value="Unassembled WGS sequence"/>
</dbReference>
<protein>
    <submittedName>
        <fullName evidence="1">Uncharacterized protein</fullName>
    </submittedName>
</protein>
<evidence type="ECO:0000313" key="2">
    <source>
        <dbReference type="Proteomes" id="UP000772434"/>
    </source>
</evidence>
<dbReference type="AlphaFoldDB" id="A0A9P5PGL0"/>
<name>A0A9P5PGL0_9AGAR</name>
<keyword evidence="2" id="KW-1185">Reference proteome</keyword>
<comment type="caution">
    <text evidence="1">The sequence shown here is derived from an EMBL/GenBank/DDBJ whole genome shotgun (WGS) entry which is preliminary data.</text>
</comment>
<accession>A0A9P5PGL0</accession>
<proteinExistence type="predicted"/>